<dbReference type="EMBL" id="AVOT02018266">
    <property type="protein sequence ID" value="MBW0505034.1"/>
    <property type="molecule type" value="Genomic_DNA"/>
</dbReference>
<accession>A0A9Q3DKV2</accession>
<protein>
    <submittedName>
        <fullName evidence="1">Uncharacterized protein</fullName>
    </submittedName>
</protein>
<comment type="caution">
    <text evidence="1">The sequence shown here is derived from an EMBL/GenBank/DDBJ whole genome shotgun (WGS) entry which is preliminary data.</text>
</comment>
<reference evidence="1" key="1">
    <citation type="submission" date="2021-03" db="EMBL/GenBank/DDBJ databases">
        <title>Draft genome sequence of rust myrtle Austropuccinia psidii MF-1, a brazilian biotype.</title>
        <authorList>
            <person name="Quecine M.C."/>
            <person name="Pachon D.M.R."/>
            <person name="Bonatelli M.L."/>
            <person name="Correr F.H."/>
            <person name="Franceschini L.M."/>
            <person name="Leite T.F."/>
            <person name="Margarido G.R.A."/>
            <person name="Almeida C.A."/>
            <person name="Ferrarezi J.A."/>
            <person name="Labate C.A."/>
        </authorList>
    </citation>
    <scope>NUCLEOTIDE SEQUENCE</scope>
    <source>
        <strain evidence="1">MF-1</strain>
    </source>
</reference>
<sequence>MVAISNGHFNIPTSHHVIKAPNHSEESSRLKSKCSASKTNDAIKQSLVILTPSIPSKGILSIHSQSVFKRQCQKKLSSVKAPLNPSWQPYSFQYSLDPSRTVFHFQEWEIHSTQFNFNISQLYQFPKQSIQPQGSIQISFQPEELKLPTFHIYRLPFPPWGVFPS</sequence>
<dbReference type="Proteomes" id="UP000765509">
    <property type="component" value="Unassembled WGS sequence"/>
</dbReference>
<keyword evidence="2" id="KW-1185">Reference proteome</keyword>
<evidence type="ECO:0000313" key="2">
    <source>
        <dbReference type="Proteomes" id="UP000765509"/>
    </source>
</evidence>
<gene>
    <name evidence="1" type="ORF">O181_044749</name>
</gene>
<evidence type="ECO:0000313" key="1">
    <source>
        <dbReference type="EMBL" id="MBW0505034.1"/>
    </source>
</evidence>
<proteinExistence type="predicted"/>
<organism evidence="1 2">
    <name type="scientific">Austropuccinia psidii MF-1</name>
    <dbReference type="NCBI Taxonomy" id="1389203"/>
    <lineage>
        <taxon>Eukaryota</taxon>
        <taxon>Fungi</taxon>
        <taxon>Dikarya</taxon>
        <taxon>Basidiomycota</taxon>
        <taxon>Pucciniomycotina</taxon>
        <taxon>Pucciniomycetes</taxon>
        <taxon>Pucciniales</taxon>
        <taxon>Sphaerophragmiaceae</taxon>
        <taxon>Austropuccinia</taxon>
    </lineage>
</organism>
<name>A0A9Q3DKV2_9BASI</name>
<dbReference type="AlphaFoldDB" id="A0A9Q3DKV2"/>